<dbReference type="FunFam" id="3.40.50.620:FF:000020">
    <property type="entry name" value="Valine--tRNA ligase, mitochondrial"/>
    <property type="match status" value="1"/>
</dbReference>
<keyword evidence="5" id="KW-0648">Protein biosynthesis</keyword>
<dbReference type="PANTHER" id="PTHR11946">
    <property type="entry name" value="VALYL-TRNA SYNTHETASES"/>
    <property type="match status" value="1"/>
</dbReference>
<dbReference type="Pfam" id="PF00133">
    <property type="entry name" value="tRNA-synt_1"/>
    <property type="match status" value="2"/>
</dbReference>
<name>A0A1G2M1R2_9BACT</name>
<keyword evidence="4" id="KW-0067">ATP-binding</keyword>
<dbReference type="EC" id="6.1.1.9" evidence="1 8"/>
<organism evidence="11 12">
    <name type="scientific">Candidatus Taylorbacteria bacterium RIFCSPHIGHO2_01_FULL_46_22b</name>
    <dbReference type="NCBI Taxonomy" id="1802301"/>
    <lineage>
        <taxon>Bacteria</taxon>
        <taxon>Candidatus Tayloriibacteriota</taxon>
    </lineage>
</organism>
<evidence type="ECO:0000313" key="12">
    <source>
        <dbReference type="Proteomes" id="UP000178873"/>
    </source>
</evidence>
<dbReference type="SUPFAM" id="SSF47323">
    <property type="entry name" value="Anticodon-binding domain of a subclass of class I aminoacyl-tRNA synthetases"/>
    <property type="match status" value="1"/>
</dbReference>
<dbReference type="PRINTS" id="PR00986">
    <property type="entry name" value="TRNASYNTHVAL"/>
</dbReference>
<dbReference type="InterPro" id="IPR009008">
    <property type="entry name" value="Val/Leu/Ile-tRNA-synth_edit"/>
</dbReference>
<comment type="catalytic activity">
    <reaction evidence="7">
        <text>tRNA(Val) + L-valine + ATP = L-valyl-tRNA(Val) + AMP + diphosphate</text>
        <dbReference type="Rhea" id="RHEA:10704"/>
        <dbReference type="Rhea" id="RHEA-COMP:9672"/>
        <dbReference type="Rhea" id="RHEA-COMP:9708"/>
        <dbReference type="ChEBI" id="CHEBI:30616"/>
        <dbReference type="ChEBI" id="CHEBI:33019"/>
        <dbReference type="ChEBI" id="CHEBI:57762"/>
        <dbReference type="ChEBI" id="CHEBI:78442"/>
        <dbReference type="ChEBI" id="CHEBI:78537"/>
        <dbReference type="ChEBI" id="CHEBI:456215"/>
        <dbReference type="EC" id="6.1.1.9"/>
    </reaction>
</comment>
<dbReference type="PANTHER" id="PTHR11946:SF93">
    <property type="entry name" value="VALINE--TRNA LIGASE, CHLOROPLASTIC_MITOCHONDRIAL 2"/>
    <property type="match status" value="1"/>
</dbReference>
<dbReference type="GO" id="GO:0005524">
    <property type="term" value="F:ATP binding"/>
    <property type="evidence" value="ECO:0007669"/>
    <property type="project" value="UniProtKB-KW"/>
</dbReference>
<dbReference type="CDD" id="cd00817">
    <property type="entry name" value="ValRS_core"/>
    <property type="match status" value="1"/>
</dbReference>
<dbReference type="InterPro" id="IPR009080">
    <property type="entry name" value="tRNAsynth_Ia_anticodon-bd"/>
</dbReference>
<dbReference type="InterPro" id="IPR002300">
    <property type="entry name" value="aa-tRNA-synth_Ia"/>
</dbReference>
<dbReference type="NCBIfam" id="TIGR00422">
    <property type="entry name" value="valS"/>
    <property type="match status" value="1"/>
</dbReference>
<dbReference type="NCBIfam" id="NF004349">
    <property type="entry name" value="PRK05729.1"/>
    <property type="match status" value="1"/>
</dbReference>
<sequence length="743" mass="85416">MSDIPKKEPSYPVPDALLKPYNPAEVEDRLYAEWEKSGYFNPDICEQKGVIDPTLPYFSIVLPPPNVTGVLHMGSAFMLAIEDAMVRFARMQGRKTLWIPGTDHAAIATQAKVEKLISKEEKKNRHDLGREEFLKRVEQFAKESHDVIVKQIRKTGCSIDWSREAFTLDEKRSLAVKTAFKRMYDDGIIYRGYRIVNWDPKGQTTISDDEIVYQTEKTKLYTFRYAKDFPIAIATTRPETKIGDTAVAVHPDDARYKKYVGKEYDIDFAGVHLHIKIVADSAVNPEFGTGAVGVTPAHSMTDWDIAQRHHLPLVPIIDERARMMESAGSLHGKKVAEVRISVVEWLAKETLIEKEEEIEHNIATAERTGGIIEPMPRLQWFVNVNAKFKNQSEKLAGIKKGEEVTLKELMLAVVKNGQTKILPDRFEKVYFHWIENLRDWCISRQIWYGHQIPVWYKENKMHCDISAPKEDGWVQDEDTLDTWFSSGLWTFSTLGWPEETADLKQFHPTTILETGYDILFFWIARMILMSTYLLGDIPFKTVYLHGLVRDKDGNKISKSLGNNLDPLEIISQYGADAMRMSLLVGTGPGNDSRISNEKLKAYKHFANKIWNVARFLVGTTLSTDTDLALLEPADRETYNTFSEFKKDITSDFENYRLYLAAEKIYQYLWHTLADILIEEKKPILSGEDSPAKKSAQVLLQRIFTDSLKLLHPFMPFITEEIWSLIQSKDTVEKRLLMTERWPE</sequence>
<gene>
    <name evidence="11" type="ORF">A2664_04370</name>
</gene>
<feature type="domain" description="Methionyl/Valyl/Leucyl/Isoleucyl-tRNA synthetase anticodon-binding" evidence="10">
    <location>
        <begin position="634"/>
        <end position="743"/>
    </location>
</feature>
<dbReference type="InterPro" id="IPR002303">
    <property type="entry name" value="Valyl-tRNA_ligase"/>
</dbReference>
<evidence type="ECO:0000256" key="5">
    <source>
        <dbReference type="ARBA" id="ARBA00022917"/>
    </source>
</evidence>
<evidence type="ECO:0000259" key="9">
    <source>
        <dbReference type="Pfam" id="PF00133"/>
    </source>
</evidence>
<dbReference type="Pfam" id="PF08264">
    <property type="entry name" value="Anticodon_1"/>
    <property type="match status" value="1"/>
</dbReference>
<dbReference type="SUPFAM" id="SSF50677">
    <property type="entry name" value="ValRS/IleRS/LeuRS editing domain"/>
    <property type="match status" value="1"/>
</dbReference>
<evidence type="ECO:0000313" key="11">
    <source>
        <dbReference type="EMBL" id="OHA17807.1"/>
    </source>
</evidence>
<evidence type="ECO:0000256" key="7">
    <source>
        <dbReference type="ARBA" id="ARBA00047552"/>
    </source>
</evidence>
<evidence type="ECO:0000256" key="6">
    <source>
        <dbReference type="ARBA" id="ARBA00023146"/>
    </source>
</evidence>
<dbReference type="EMBL" id="MHRF01000013">
    <property type="protein sequence ID" value="OHA17807.1"/>
    <property type="molecule type" value="Genomic_DNA"/>
</dbReference>
<reference evidence="11 12" key="1">
    <citation type="journal article" date="2016" name="Nat. Commun.">
        <title>Thousands of microbial genomes shed light on interconnected biogeochemical processes in an aquifer system.</title>
        <authorList>
            <person name="Anantharaman K."/>
            <person name="Brown C.T."/>
            <person name="Hug L.A."/>
            <person name="Sharon I."/>
            <person name="Castelle C.J."/>
            <person name="Probst A.J."/>
            <person name="Thomas B.C."/>
            <person name="Singh A."/>
            <person name="Wilkins M.J."/>
            <person name="Karaoz U."/>
            <person name="Brodie E.L."/>
            <person name="Williams K.H."/>
            <person name="Hubbard S.S."/>
            <person name="Banfield J.F."/>
        </authorList>
    </citation>
    <scope>NUCLEOTIDE SEQUENCE [LARGE SCALE GENOMIC DNA]</scope>
</reference>
<dbReference type="GO" id="GO:0002161">
    <property type="term" value="F:aminoacyl-tRNA deacylase activity"/>
    <property type="evidence" value="ECO:0007669"/>
    <property type="project" value="InterPro"/>
</dbReference>
<dbReference type="GO" id="GO:0005829">
    <property type="term" value="C:cytosol"/>
    <property type="evidence" value="ECO:0007669"/>
    <property type="project" value="TreeGrafter"/>
</dbReference>
<dbReference type="InterPro" id="IPR013155">
    <property type="entry name" value="M/V/L/I-tRNA-synth_anticd-bd"/>
</dbReference>
<dbReference type="Gene3D" id="1.10.730.10">
    <property type="entry name" value="Isoleucyl-tRNA Synthetase, Domain 1"/>
    <property type="match status" value="1"/>
</dbReference>
<protein>
    <recommendedName>
        <fullName evidence="1 8">Valine--tRNA ligase</fullName>
        <ecNumber evidence="1 8">6.1.1.9</ecNumber>
    </recommendedName>
</protein>
<dbReference type="CDD" id="cd07962">
    <property type="entry name" value="Anticodon_Ia_Val"/>
    <property type="match status" value="1"/>
</dbReference>
<feature type="domain" description="Aminoacyl-tRNA synthetase class Ia" evidence="9">
    <location>
        <begin position="30"/>
        <end position="461"/>
    </location>
</feature>
<keyword evidence="6" id="KW-0030">Aminoacyl-tRNA synthetase</keyword>
<dbReference type="STRING" id="1802301.A2664_04370"/>
<dbReference type="Gene3D" id="3.40.50.620">
    <property type="entry name" value="HUPs"/>
    <property type="match status" value="2"/>
</dbReference>
<keyword evidence="3" id="KW-0547">Nucleotide-binding</keyword>
<dbReference type="GO" id="GO:0006438">
    <property type="term" value="P:valyl-tRNA aminoacylation"/>
    <property type="evidence" value="ECO:0007669"/>
    <property type="project" value="UniProtKB-UniRule"/>
</dbReference>
<keyword evidence="2 11" id="KW-0436">Ligase</keyword>
<proteinExistence type="predicted"/>
<dbReference type="Proteomes" id="UP000178873">
    <property type="component" value="Unassembled WGS sequence"/>
</dbReference>
<feature type="domain" description="Aminoacyl-tRNA synthetase class Ia" evidence="9">
    <location>
        <begin position="469"/>
        <end position="594"/>
    </location>
</feature>
<dbReference type="AlphaFoldDB" id="A0A1G2M1R2"/>
<evidence type="ECO:0000256" key="3">
    <source>
        <dbReference type="ARBA" id="ARBA00022741"/>
    </source>
</evidence>
<evidence type="ECO:0000259" key="10">
    <source>
        <dbReference type="Pfam" id="PF08264"/>
    </source>
</evidence>
<dbReference type="InterPro" id="IPR014729">
    <property type="entry name" value="Rossmann-like_a/b/a_fold"/>
</dbReference>
<evidence type="ECO:0000256" key="8">
    <source>
        <dbReference type="NCBIfam" id="TIGR00422"/>
    </source>
</evidence>
<comment type="caution">
    <text evidence="11">The sequence shown here is derived from an EMBL/GenBank/DDBJ whole genome shotgun (WGS) entry which is preliminary data.</text>
</comment>
<dbReference type="SUPFAM" id="SSF52374">
    <property type="entry name" value="Nucleotidylyl transferase"/>
    <property type="match status" value="1"/>
</dbReference>
<accession>A0A1G2M1R2</accession>
<evidence type="ECO:0000256" key="4">
    <source>
        <dbReference type="ARBA" id="ARBA00022840"/>
    </source>
</evidence>
<evidence type="ECO:0000256" key="2">
    <source>
        <dbReference type="ARBA" id="ARBA00022598"/>
    </source>
</evidence>
<dbReference type="InterPro" id="IPR033705">
    <property type="entry name" value="Anticodon_Ia_Val"/>
</dbReference>
<evidence type="ECO:0000256" key="1">
    <source>
        <dbReference type="ARBA" id="ARBA00013169"/>
    </source>
</evidence>
<dbReference type="GO" id="GO:0004832">
    <property type="term" value="F:valine-tRNA ligase activity"/>
    <property type="evidence" value="ECO:0007669"/>
    <property type="project" value="UniProtKB-UniRule"/>
</dbReference>